<evidence type="ECO:0000313" key="2">
    <source>
        <dbReference type="Proteomes" id="UP000094569"/>
    </source>
</evidence>
<protein>
    <submittedName>
        <fullName evidence="1">Uncharacterized protein</fullName>
    </submittedName>
</protein>
<name>A0A1E3B255_ASPCR</name>
<sequence>MSELPSPTEEISPLTAPDWPSKYTTQALSWFRELRLKISSIIHCLTKTLNAAVQIYEKTNLQDHPRYEDLQAAIHELQDWFDDVVTTETELTKDYLRSVWPMAMFIDIDIGNMVSPKGASIAVLEEMRSLRKEAREIAFEARYVARLAQDVAILLEEYEEGYVVEEMFPGFE</sequence>
<dbReference type="OrthoDB" id="10389023at2759"/>
<proteinExistence type="predicted"/>
<dbReference type="AlphaFoldDB" id="A0A1E3B255"/>
<accession>A0A1E3B255</accession>
<comment type="caution">
    <text evidence="1">The sequence shown here is derived from an EMBL/GenBank/DDBJ whole genome shotgun (WGS) entry which is preliminary data.</text>
</comment>
<dbReference type="EMBL" id="JXNT01000019">
    <property type="protein sequence ID" value="ODM15033.1"/>
    <property type="molecule type" value="Genomic_DNA"/>
</dbReference>
<keyword evidence="2" id="KW-1185">Reference proteome</keyword>
<evidence type="ECO:0000313" key="1">
    <source>
        <dbReference type="EMBL" id="ODM15033.1"/>
    </source>
</evidence>
<dbReference type="Proteomes" id="UP000094569">
    <property type="component" value="Unassembled WGS sequence"/>
</dbReference>
<reference evidence="1 2" key="1">
    <citation type="journal article" date="2016" name="BMC Genomics">
        <title>Comparative genomic and transcriptomic analyses of the Fuzhuan brick tea-fermentation fungus Aspergillus cristatus.</title>
        <authorList>
            <person name="Ge Y."/>
            <person name="Wang Y."/>
            <person name="Liu Y."/>
            <person name="Tan Y."/>
            <person name="Ren X."/>
            <person name="Zhang X."/>
            <person name="Hyde K.D."/>
            <person name="Liu Y."/>
            <person name="Liu Z."/>
        </authorList>
    </citation>
    <scope>NUCLEOTIDE SEQUENCE [LARGE SCALE GENOMIC DNA]</scope>
    <source>
        <strain evidence="1 2">GZAAS20.1005</strain>
    </source>
</reference>
<gene>
    <name evidence="1" type="ORF">SI65_09528</name>
</gene>
<organism evidence="1 2">
    <name type="scientific">Aspergillus cristatus</name>
    <name type="common">Chinese Fuzhuan brick tea-fermentation fungus</name>
    <name type="synonym">Eurotium cristatum</name>
    <dbReference type="NCBI Taxonomy" id="573508"/>
    <lineage>
        <taxon>Eukaryota</taxon>
        <taxon>Fungi</taxon>
        <taxon>Dikarya</taxon>
        <taxon>Ascomycota</taxon>
        <taxon>Pezizomycotina</taxon>
        <taxon>Eurotiomycetes</taxon>
        <taxon>Eurotiomycetidae</taxon>
        <taxon>Eurotiales</taxon>
        <taxon>Aspergillaceae</taxon>
        <taxon>Aspergillus</taxon>
        <taxon>Aspergillus subgen. Aspergillus</taxon>
    </lineage>
</organism>
<dbReference type="VEuPathDB" id="FungiDB:SI65_09528"/>